<evidence type="ECO:0000313" key="2">
    <source>
        <dbReference type="EMBL" id="KAK7505158.1"/>
    </source>
</evidence>
<accession>A0ABD0M1I2</accession>
<name>A0ABD0M1I2_9CAEN</name>
<proteinExistence type="predicted"/>
<feature type="non-terminal residue" evidence="2">
    <location>
        <position position="201"/>
    </location>
</feature>
<feature type="non-terminal residue" evidence="2">
    <location>
        <position position="1"/>
    </location>
</feature>
<evidence type="ECO:0000313" key="3">
    <source>
        <dbReference type="Proteomes" id="UP001519460"/>
    </source>
</evidence>
<keyword evidence="1" id="KW-1133">Transmembrane helix</keyword>
<comment type="caution">
    <text evidence="2">The sequence shown here is derived from an EMBL/GenBank/DDBJ whole genome shotgun (WGS) entry which is preliminary data.</text>
</comment>
<reference evidence="2 3" key="1">
    <citation type="journal article" date="2023" name="Sci. Data">
        <title>Genome assembly of the Korean intertidal mud-creeper Batillaria attramentaria.</title>
        <authorList>
            <person name="Patra A.K."/>
            <person name="Ho P.T."/>
            <person name="Jun S."/>
            <person name="Lee S.J."/>
            <person name="Kim Y."/>
            <person name="Won Y.J."/>
        </authorList>
    </citation>
    <scope>NUCLEOTIDE SEQUENCE [LARGE SCALE GENOMIC DNA]</scope>
    <source>
        <strain evidence="2">Wonlab-2016</strain>
    </source>
</reference>
<protein>
    <submittedName>
        <fullName evidence="2">Uncharacterized protein</fullName>
    </submittedName>
</protein>
<dbReference type="EMBL" id="JACVVK020000012">
    <property type="protein sequence ID" value="KAK7505158.1"/>
    <property type="molecule type" value="Genomic_DNA"/>
</dbReference>
<keyword evidence="1" id="KW-0812">Transmembrane</keyword>
<keyword evidence="1" id="KW-0472">Membrane</keyword>
<organism evidence="2 3">
    <name type="scientific">Batillaria attramentaria</name>
    <dbReference type="NCBI Taxonomy" id="370345"/>
    <lineage>
        <taxon>Eukaryota</taxon>
        <taxon>Metazoa</taxon>
        <taxon>Spiralia</taxon>
        <taxon>Lophotrochozoa</taxon>
        <taxon>Mollusca</taxon>
        <taxon>Gastropoda</taxon>
        <taxon>Caenogastropoda</taxon>
        <taxon>Sorbeoconcha</taxon>
        <taxon>Cerithioidea</taxon>
        <taxon>Batillariidae</taxon>
        <taxon>Batillaria</taxon>
    </lineage>
</organism>
<dbReference type="Proteomes" id="UP001519460">
    <property type="component" value="Unassembled WGS sequence"/>
</dbReference>
<keyword evidence="3" id="KW-1185">Reference proteome</keyword>
<sequence length="201" mass="22362">SKDKSVSVSAAVGNGQDRNFKWTERTGFRLIVRMPSVCSPRGGATDEGSLIMVWLFPVIIATLAAGGGRIKSQPGRWMKARRRVDKGTTGESEDREQFMVKKARASSGKVEFLGLCRRCDPLIFEKFLAGNWKLGQPSVYLVLLGWKRYDSRVPAVDLLQSAVVRQVSSKAGGRSRKRSAERPSRCKIYIFCNLASQIYLS</sequence>
<gene>
    <name evidence="2" type="ORF">BaRGS_00003728</name>
</gene>
<feature type="transmembrane region" description="Helical" evidence="1">
    <location>
        <begin position="51"/>
        <end position="70"/>
    </location>
</feature>
<evidence type="ECO:0000256" key="1">
    <source>
        <dbReference type="SAM" id="Phobius"/>
    </source>
</evidence>
<dbReference type="AlphaFoldDB" id="A0ABD0M1I2"/>